<evidence type="ECO:0000256" key="14">
    <source>
        <dbReference type="SAM" id="MobiDB-lite"/>
    </source>
</evidence>
<keyword evidence="5" id="KW-0107">Calcium channel</keyword>
<evidence type="ECO:0000256" key="7">
    <source>
        <dbReference type="ARBA" id="ARBA00022837"/>
    </source>
</evidence>
<name>A0ABP0IHG1_9DINO</name>
<dbReference type="Gene3D" id="1.20.120.350">
    <property type="entry name" value="Voltage-gated potassium channels. Chain C"/>
    <property type="match status" value="2"/>
</dbReference>
<dbReference type="PROSITE" id="PS50222">
    <property type="entry name" value="EF_HAND_2"/>
    <property type="match status" value="1"/>
</dbReference>
<dbReference type="EMBL" id="CAXAMM010004002">
    <property type="protein sequence ID" value="CAK9002045.1"/>
    <property type="molecule type" value="Genomic_DNA"/>
</dbReference>
<dbReference type="Proteomes" id="UP001642464">
    <property type="component" value="Unassembled WGS sequence"/>
</dbReference>
<dbReference type="PANTHER" id="PTHR45628:SF7">
    <property type="entry name" value="VOLTAGE-DEPENDENT CALCIUM CHANNEL TYPE A SUBUNIT ALPHA-1"/>
    <property type="match status" value="1"/>
</dbReference>
<dbReference type="InterPro" id="IPR027359">
    <property type="entry name" value="Volt_channel_dom_sf"/>
</dbReference>
<feature type="transmembrane region" description="Helical" evidence="15">
    <location>
        <begin position="769"/>
        <end position="791"/>
    </location>
</feature>
<keyword evidence="4" id="KW-0109">Calcium transport</keyword>
<feature type="transmembrane region" description="Helical" evidence="15">
    <location>
        <begin position="320"/>
        <end position="343"/>
    </location>
</feature>
<keyword evidence="9 15" id="KW-1133">Transmembrane helix</keyword>
<feature type="transmembrane region" description="Helical" evidence="15">
    <location>
        <begin position="363"/>
        <end position="387"/>
    </location>
</feature>
<evidence type="ECO:0000256" key="12">
    <source>
        <dbReference type="ARBA" id="ARBA00023180"/>
    </source>
</evidence>
<evidence type="ECO:0000256" key="5">
    <source>
        <dbReference type="ARBA" id="ARBA00022673"/>
    </source>
</evidence>
<sequence>MEKPFASLVDNAETTNDVPTTDGVPRETPVRETNSTAYLHFKEEGLQEEADWDRTLLDDGDEEDSDDEDADGDLDVVGGHMVEGEDADQDPLAGVPGSTSFTTLRATAQACQRGLVIKKVDSSNNFEISFDLNLKQKAKDRRGIAHFAIGGAIRSQIPRICVAPSSTRLLFYLRHGNFRAKVSTSEIPLGRTVKVRFRLSQHMASIDIDGKVEAALFAEDLHVPVPAKLFGYMSGPGDKAAEAIVGNAVYRWRHFALRPRVQATTIFELPPDEIQLMRTVTNELMKARRWATFDAVFGLIVLANAVAMGVRTDCQCGSDLLWQVLDNVFLIAFIVEILLRAVISGCRQFGIMLLTDSWVQFDVIVVALSITDTWVLGGVGSGGVYSLARLYRLLKLVKMVRVLRAFRQLAMLVEGILNSLQTLFWAVLLLGMTIFILGVLLVTMTQWDVVGTTQIVPYFTSLPMAMWALVQVSTFDGWVDLVRTSAFELGGIHGTAMAVVVLLSACILGLGLMNLVVGILCNTAFKLEARQVRTTGAERLVSQQEALELFRLQLTRHGTHLLKNHRYIAKDEFVEALEDNNVKALLRILDLSSKDFDLLVAAFEEDGNVEIDGIVEAIGIIELQSYFARSVANSVKRNKAGTALRPVDLLFFCISLRQLESSMAKVEKNGRNLCAFAYDALSVLYTRAEKSFTLLRLHNDVKWAPPTLKVEPVQSSLDVRKMEETANQFNLDAEEQQLVMPIDVLFGSLIVINGAFVGIQASQEDENTLIYWIDLSFTMVFTIEFILRAILAADLNFVYQPEETDTDFNFFEQANRKVSRFFQLKSRMRCFILPPCPPGGLGSILSAMCYSLREFSVLFDFVIIVLSLLDSLVIVQLRNAGVLNLDTSALSVLRAFRLFRLAKLLRVFKLFPQLQKMVFALIETWRQVCWALVLILIVLYAFAIYAVSMVGNDSAEGTPAKKYFGDLRSAFLTGWQVTTFDHWDEVLKTAKGDWLNLMMLLLLAIVLGLGLMNMVIGVLCESALGLQARDELETQRVDLIAFLAAMKTLQEACNKEFGTQILSANMVERATGLKMHPKVARPSVDRQASGHSGGYSEKSGSKHSLGHGTSAHQQFQQKLEQSLSDAGLHRLLVKRIFDKVDHGRSGSITVDDLTKGALVVKEDLAKVELYGCMAALRDVRAKCIRMNDCILKVHVSLQRVLEEMRAVIHRCYDKDTFGNIAAAPTITGEYDASTLRPEAEKALIEMCKWFGEGSLPHILGMGHLHVSTGTGKITISGDEVVGSGTAFRTEVQVGNILLVEATVVQESGDSCKKTFALAVAVVLSQSKLKIAGFVADEVPKEVTFVIARSLGSQMPQEMAYTGTTVVVPKQMSPRSAQHLFEWDLQTQRRDVVNLRAAEEQHGMLQQLKKEVDFELLTVLERPLLRMCLQAWKSQIKIRQKTVSLLW</sequence>
<dbReference type="InterPro" id="IPR050599">
    <property type="entry name" value="VDCC_alpha-1_subunit"/>
</dbReference>
<evidence type="ECO:0000256" key="4">
    <source>
        <dbReference type="ARBA" id="ARBA00022568"/>
    </source>
</evidence>
<keyword evidence="11 15" id="KW-0472">Membrane</keyword>
<evidence type="ECO:0000256" key="1">
    <source>
        <dbReference type="ARBA" id="ARBA00004141"/>
    </source>
</evidence>
<evidence type="ECO:0000256" key="11">
    <source>
        <dbReference type="ARBA" id="ARBA00023136"/>
    </source>
</evidence>
<comment type="caution">
    <text evidence="17">The sequence shown here is derived from an EMBL/GenBank/DDBJ whole genome shotgun (WGS) entry which is preliminary data.</text>
</comment>
<keyword evidence="7" id="KW-0106">Calcium</keyword>
<feature type="transmembrane region" description="Helical" evidence="15">
    <location>
        <begin position="495"/>
        <end position="521"/>
    </location>
</feature>
<feature type="compositionally biased region" description="Acidic residues" evidence="14">
    <location>
        <begin position="58"/>
        <end position="74"/>
    </location>
</feature>
<evidence type="ECO:0000259" key="16">
    <source>
        <dbReference type="PROSITE" id="PS50222"/>
    </source>
</evidence>
<dbReference type="InterPro" id="IPR002048">
    <property type="entry name" value="EF_hand_dom"/>
</dbReference>
<keyword evidence="8" id="KW-0851">Voltage-gated channel</keyword>
<evidence type="ECO:0000313" key="17">
    <source>
        <dbReference type="EMBL" id="CAK9002045.1"/>
    </source>
</evidence>
<dbReference type="PANTHER" id="PTHR45628">
    <property type="entry name" value="VOLTAGE-DEPENDENT CALCIUM CHANNEL TYPE A SUBUNIT ALPHA-1"/>
    <property type="match status" value="1"/>
</dbReference>
<organism evidence="17 18">
    <name type="scientific">Durusdinium trenchii</name>
    <dbReference type="NCBI Taxonomy" id="1381693"/>
    <lineage>
        <taxon>Eukaryota</taxon>
        <taxon>Sar</taxon>
        <taxon>Alveolata</taxon>
        <taxon>Dinophyceae</taxon>
        <taxon>Suessiales</taxon>
        <taxon>Symbiodiniaceae</taxon>
        <taxon>Durusdinium</taxon>
    </lineage>
</organism>
<feature type="transmembrane region" description="Helical" evidence="15">
    <location>
        <begin position="744"/>
        <end position="763"/>
    </location>
</feature>
<feature type="transmembrane region" description="Helical" evidence="15">
    <location>
        <begin position="290"/>
        <end position="308"/>
    </location>
</feature>
<feature type="transmembrane region" description="Helical" evidence="15">
    <location>
        <begin position="455"/>
        <end position="475"/>
    </location>
</feature>
<dbReference type="SUPFAM" id="SSF81324">
    <property type="entry name" value="Voltage-gated potassium channels"/>
    <property type="match status" value="2"/>
</dbReference>
<evidence type="ECO:0000256" key="15">
    <source>
        <dbReference type="SAM" id="Phobius"/>
    </source>
</evidence>
<evidence type="ECO:0000313" key="18">
    <source>
        <dbReference type="Proteomes" id="UP001642464"/>
    </source>
</evidence>
<evidence type="ECO:0000256" key="2">
    <source>
        <dbReference type="ARBA" id="ARBA00022448"/>
    </source>
</evidence>
<feature type="region of interest" description="Disordered" evidence="14">
    <location>
        <begin position="1078"/>
        <end position="1111"/>
    </location>
</feature>
<feature type="transmembrane region" description="Helical" evidence="15">
    <location>
        <begin position="928"/>
        <end position="947"/>
    </location>
</feature>
<keyword evidence="2" id="KW-0813">Transport</keyword>
<keyword evidence="6 15" id="KW-0812">Transmembrane</keyword>
<feature type="transmembrane region" description="Helical" evidence="15">
    <location>
        <begin position="997"/>
        <end position="1020"/>
    </location>
</feature>
<gene>
    <name evidence="17" type="ORF">SCF082_LOCUS7169</name>
</gene>
<feature type="transmembrane region" description="Helical" evidence="15">
    <location>
        <begin position="857"/>
        <end position="877"/>
    </location>
</feature>
<feature type="transmembrane region" description="Helical" evidence="15">
    <location>
        <begin position="423"/>
        <end position="443"/>
    </location>
</feature>
<keyword evidence="3" id="KW-0597">Phosphoprotein</keyword>
<evidence type="ECO:0000256" key="6">
    <source>
        <dbReference type="ARBA" id="ARBA00022692"/>
    </source>
</evidence>
<protein>
    <submittedName>
        <fullName evidence="17">Voltage-dependent T-type calcium channel subunit alpha-1H (Voltage-gated calcium channel subunit alpha Cav3.2)</fullName>
    </submittedName>
</protein>
<evidence type="ECO:0000256" key="9">
    <source>
        <dbReference type="ARBA" id="ARBA00022989"/>
    </source>
</evidence>
<keyword evidence="18" id="KW-1185">Reference proteome</keyword>
<dbReference type="Pfam" id="PF00520">
    <property type="entry name" value="Ion_trans"/>
    <property type="match status" value="2"/>
</dbReference>
<comment type="subcellular location">
    <subcellularLocation>
        <location evidence="1">Membrane</location>
        <topology evidence="1">Multi-pass membrane protein</topology>
    </subcellularLocation>
</comment>
<reference evidence="17 18" key="1">
    <citation type="submission" date="2024-02" db="EMBL/GenBank/DDBJ databases">
        <authorList>
            <person name="Chen Y."/>
            <person name="Shah S."/>
            <person name="Dougan E. K."/>
            <person name="Thang M."/>
            <person name="Chan C."/>
        </authorList>
    </citation>
    <scope>NUCLEOTIDE SEQUENCE [LARGE SCALE GENOMIC DNA]</scope>
</reference>
<proteinExistence type="predicted"/>
<feature type="region of interest" description="Disordered" evidence="14">
    <location>
        <begin position="1"/>
        <end position="78"/>
    </location>
</feature>
<accession>A0ABP0IHG1</accession>
<evidence type="ECO:0000256" key="10">
    <source>
        <dbReference type="ARBA" id="ARBA00023065"/>
    </source>
</evidence>
<keyword evidence="12" id="KW-0325">Glycoprotein</keyword>
<evidence type="ECO:0000256" key="13">
    <source>
        <dbReference type="ARBA" id="ARBA00023303"/>
    </source>
</evidence>
<dbReference type="InterPro" id="IPR005821">
    <property type="entry name" value="Ion_trans_dom"/>
</dbReference>
<feature type="domain" description="EF-hand" evidence="16">
    <location>
        <begin position="1128"/>
        <end position="1163"/>
    </location>
</feature>
<keyword evidence="13" id="KW-0407">Ion channel</keyword>
<evidence type="ECO:0000256" key="8">
    <source>
        <dbReference type="ARBA" id="ARBA00022882"/>
    </source>
</evidence>
<evidence type="ECO:0000256" key="3">
    <source>
        <dbReference type="ARBA" id="ARBA00022553"/>
    </source>
</evidence>
<keyword evidence="10" id="KW-0406">Ion transport</keyword>
<dbReference type="Gene3D" id="1.10.287.70">
    <property type="match status" value="2"/>
</dbReference>